<keyword evidence="1" id="KW-0732">Signal</keyword>
<evidence type="ECO:0000256" key="1">
    <source>
        <dbReference type="SAM" id="SignalP"/>
    </source>
</evidence>
<feature type="signal peptide" evidence="1">
    <location>
        <begin position="1"/>
        <end position="22"/>
    </location>
</feature>
<organism evidence="2 3">
    <name type="scientific">Corchorus olitorius</name>
    <dbReference type="NCBI Taxonomy" id="93759"/>
    <lineage>
        <taxon>Eukaryota</taxon>
        <taxon>Viridiplantae</taxon>
        <taxon>Streptophyta</taxon>
        <taxon>Embryophyta</taxon>
        <taxon>Tracheophyta</taxon>
        <taxon>Spermatophyta</taxon>
        <taxon>Magnoliopsida</taxon>
        <taxon>eudicotyledons</taxon>
        <taxon>Gunneridae</taxon>
        <taxon>Pentapetalae</taxon>
        <taxon>rosids</taxon>
        <taxon>malvids</taxon>
        <taxon>Malvales</taxon>
        <taxon>Malvaceae</taxon>
        <taxon>Grewioideae</taxon>
        <taxon>Apeibeae</taxon>
        <taxon>Corchorus</taxon>
    </lineage>
</organism>
<dbReference type="EMBL" id="AWUE01021321">
    <property type="protein sequence ID" value="OMO62718.1"/>
    <property type="molecule type" value="Genomic_DNA"/>
</dbReference>
<keyword evidence="3" id="KW-1185">Reference proteome</keyword>
<comment type="caution">
    <text evidence="2">The sequence shown here is derived from an EMBL/GenBank/DDBJ whole genome shotgun (WGS) entry which is preliminary data.</text>
</comment>
<name>A0A1R3GX68_9ROSI</name>
<dbReference type="Proteomes" id="UP000187203">
    <property type="component" value="Unassembled WGS sequence"/>
</dbReference>
<evidence type="ECO:0000313" key="2">
    <source>
        <dbReference type="EMBL" id="OMO62718.1"/>
    </source>
</evidence>
<dbReference type="AlphaFoldDB" id="A0A1R3GX68"/>
<feature type="chain" id="PRO_5013317535" evidence="1">
    <location>
        <begin position="23"/>
        <end position="60"/>
    </location>
</feature>
<accession>A0A1R3GX68</accession>
<sequence>MGSSFCVFLLVSFLCGHEGVSGEEIREEKSGADKLGLLRSNKKVAELARNLGKPPLPLTT</sequence>
<gene>
    <name evidence="2" type="ORF">COLO4_32930</name>
</gene>
<proteinExistence type="predicted"/>
<evidence type="ECO:0000313" key="3">
    <source>
        <dbReference type="Proteomes" id="UP000187203"/>
    </source>
</evidence>
<protein>
    <submittedName>
        <fullName evidence="2">Uncharacterized protein</fullName>
    </submittedName>
</protein>
<reference evidence="3" key="1">
    <citation type="submission" date="2013-09" db="EMBL/GenBank/DDBJ databases">
        <title>Corchorus olitorius genome sequencing.</title>
        <authorList>
            <person name="Alam M."/>
            <person name="Haque M.S."/>
            <person name="Islam M.S."/>
            <person name="Emdad E.M."/>
            <person name="Islam M.M."/>
            <person name="Ahmed B."/>
            <person name="Halim A."/>
            <person name="Hossen Q.M.M."/>
            <person name="Hossain M.Z."/>
            <person name="Ahmed R."/>
            <person name="Khan M.M."/>
            <person name="Islam R."/>
            <person name="Rashid M.M."/>
            <person name="Khan S.A."/>
            <person name="Rahman M.S."/>
            <person name="Alam M."/>
            <person name="Yahiya A.S."/>
            <person name="Khan M.S."/>
            <person name="Azam M.S."/>
            <person name="Haque T."/>
            <person name="Lashkar M.Z.H."/>
            <person name="Akhand A.I."/>
            <person name="Morshed G."/>
            <person name="Roy S."/>
            <person name="Uddin K.S."/>
            <person name="Rabeya T."/>
            <person name="Hossain A.S."/>
            <person name="Chowdhury A."/>
            <person name="Snigdha A.R."/>
            <person name="Mortoza M.S."/>
            <person name="Matin S.A."/>
            <person name="Hoque S.M.E."/>
            <person name="Islam M.K."/>
            <person name="Roy D.K."/>
            <person name="Haider R."/>
            <person name="Moosa M.M."/>
            <person name="Elias S.M."/>
            <person name="Hasan A.M."/>
            <person name="Jahan S."/>
            <person name="Shafiuddin M."/>
            <person name="Mahmood N."/>
            <person name="Shommy N.S."/>
        </authorList>
    </citation>
    <scope>NUCLEOTIDE SEQUENCE [LARGE SCALE GENOMIC DNA]</scope>
    <source>
        <strain evidence="3">cv. O-4</strain>
    </source>
</reference>